<comment type="caution">
    <text evidence="3">The sequence shown here is derived from an EMBL/GenBank/DDBJ whole genome shotgun (WGS) entry which is preliminary data.</text>
</comment>
<evidence type="ECO:0000259" key="2">
    <source>
        <dbReference type="PROSITE" id="PS50102"/>
    </source>
</evidence>
<evidence type="ECO:0000313" key="3">
    <source>
        <dbReference type="EMBL" id="KAL0068105.1"/>
    </source>
</evidence>
<accession>A0ABR3A3M8</accession>
<gene>
    <name evidence="3" type="ORF">AAF712_004765</name>
</gene>
<dbReference type="InterPro" id="IPR000504">
    <property type="entry name" value="RRM_dom"/>
</dbReference>
<keyword evidence="1" id="KW-0694">RNA-binding</keyword>
<dbReference type="Pfam" id="PF00076">
    <property type="entry name" value="RRM_1"/>
    <property type="match status" value="1"/>
</dbReference>
<evidence type="ECO:0000256" key="1">
    <source>
        <dbReference type="PROSITE-ProRule" id="PRU00176"/>
    </source>
</evidence>
<evidence type="ECO:0000313" key="4">
    <source>
        <dbReference type="Proteomes" id="UP001437256"/>
    </source>
</evidence>
<reference evidence="3 4" key="1">
    <citation type="submission" date="2024-05" db="EMBL/GenBank/DDBJ databases">
        <title>A draft genome resource for the thread blight pathogen Marasmius tenuissimus strain MS-2.</title>
        <authorList>
            <person name="Yulfo-Soto G.E."/>
            <person name="Baruah I.K."/>
            <person name="Amoako-Attah I."/>
            <person name="Bukari Y."/>
            <person name="Meinhardt L.W."/>
            <person name="Bailey B.A."/>
            <person name="Cohen S.P."/>
        </authorList>
    </citation>
    <scope>NUCLEOTIDE SEQUENCE [LARGE SCALE GENOMIC DNA]</scope>
    <source>
        <strain evidence="3 4">MS-2</strain>
    </source>
</reference>
<dbReference type="SUPFAM" id="SSF54928">
    <property type="entry name" value="RNA-binding domain, RBD"/>
    <property type="match status" value="2"/>
</dbReference>
<sequence length="456" mass="50189">MSSLRSLHLSARQLVRPCSLSQLQASSSRLFATEATTEPQKQSNRPRTVILHGVSSLNDVSKVLDEHKVGPVERIQYQSEKGRAFISFLGFAPALAFKNSIKASQPDADVRLYRGEQHGPLAAVVGAIALRSASRCMVLKPSPPGATEESLAEELRRFGLVEKVEIVKKPEGDTFAKVHFDSISSAMKAVLNLRVEQSMKGTGIFFAPDRLDSLLRQKLKQSQQSSPDITNESSCTVVLDGLKTPADWRQIAALVRNATPASNGSVLSSLTFNPEKTDAYLNFFRPADATLFANAFNSQVPKPLPASGSATLLPPKKIDPFRYQLSRAADLGATRTLAIFNIKDWSRINRKQIFEDFSKFGFILDIRVQKSRNTAYIEYADVMGAFQALDRIHNNNRNFRRYSGTSISFAQPKDALKPVAPLFIRVDTPAASDVDAAKEAINPQPIENTEPITQTA</sequence>
<protein>
    <recommendedName>
        <fullName evidence="2">RRM domain-containing protein</fullName>
    </recommendedName>
</protein>
<dbReference type="Proteomes" id="UP001437256">
    <property type="component" value="Unassembled WGS sequence"/>
</dbReference>
<feature type="domain" description="RRM" evidence="2">
    <location>
        <begin position="335"/>
        <end position="414"/>
    </location>
</feature>
<dbReference type="PROSITE" id="PS50102">
    <property type="entry name" value="RRM"/>
    <property type="match status" value="1"/>
</dbReference>
<name>A0ABR3A3M8_9AGAR</name>
<proteinExistence type="predicted"/>
<dbReference type="Gene3D" id="3.30.70.330">
    <property type="match status" value="2"/>
</dbReference>
<organism evidence="3 4">
    <name type="scientific">Marasmius tenuissimus</name>
    <dbReference type="NCBI Taxonomy" id="585030"/>
    <lineage>
        <taxon>Eukaryota</taxon>
        <taxon>Fungi</taxon>
        <taxon>Dikarya</taxon>
        <taxon>Basidiomycota</taxon>
        <taxon>Agaricomycotina</taxon>
        <taxon>Agaricomycetes</taxon>
        <taxon>Agaricomycetidae</taxon>
        <taxon>Agaricales</taxon>
        <taxon>Marasmiineae</taxon>
        <taxon>Marasmiaceae</taxon>
        <taxon>Marasmius</taxon>
    </lineage>
</organism>
<dbReference type="InterPro" id="IPR012677">
    <property type="entry name" value="Nucleotide-bd_a/b_plait_sf"/>
</dbReference>
<dbReference type="SMART" id="SM00360">
    <property type="entry name" value="RRM"/>
    <property type="match status" value="2"/>
</dbReference>
<dbReference type="EMBL" id="JBBXMP010000020">
    <property type="protein sequence ID" value="KAL0068105.1"/>
    <property type="molecule type" value="Genomic_DNA"/>
</dbReference>
<dbReference type="InterPro" id="IPR035979">
    <property type="entry name" value="RBD_domain_sf"/>
</dbReference>
<keyword evidence="4" id="KW-1185">Reference proteome</keyword>